<keyword evidence="4" id="KW-1185">Reference proteome</keyword>
<dbReference type="PANTHER" id="PTHR43283">
    <property type="entry name" value="BETA-LACTAMASE-RELATED"/>
    <property type="match status" value="1"/>
</dbReference>
<dbReference type="InterPro" id="IPR001466">
    <property type="entry name" value="Beta-lactam-related"/>
</dbReference>
<feature type="domain" description="Peptidase S12 Pab87-related C-terminal" evidence="2">
    <location>
        <begin position="399"/>
        <end position="477"/>
    </location>
</feature>
<organism evidence="3 4">
    <name type="scientific">Singulisphaera acidiphila (strain ATCC BAA-1392 / DSM 18658 / VKM B-2454 / MOB10)</name>
    <dbReference type="NCBI Taxonomy" id="886293"/>
    <lineage>
        <taxon>Bacteria</taxon>
        <taxon>Pseudomonadati</taxon>
        <taxon>Planctomycetota</taxon>
        <taxon>Planctomycetia</taxon>
        <taxon>Isosphaerales</taxon>
        <taxon>Isosphaeraceae</taxon>
        <taxon>Singulisphaera</taxon>
    </lineage>
</organism>
<dbReference type="InterPro" id="IPR021860">
    <property type="entry name" value="Peptidase_S12_Pab87-rel_C"/>
</dbReference>
<evidence type="ECO:0000313" key="4">
    <source>
        <dbReference type="Proteomes" id="UP000010798"/>
    </source>
</evidence>
<dbReference type="EMBL" id="CP003364">
    <property type="protein sequence ID" value="AGA30379.1"/>
    <property type="molecule type" value="Genomic_DNA"/>
</dbReference>
<dbReference type="Gene3D" id="3.40.710.10">
    <property type="entry name" value="DD-peptidase/beta-lactamase superfamily"/>
    <property type="match status" value="1"/>
</dbReference>
<dbReference type="KEGG" id="saci:Sinac_6292"/>
<dbReference type="Proteomes" id="UP000010798">
    <property type="component" value="Chromosome"/>
</dbReference>
<reference evidence="3 4" key="1">
    <citation type="submission" date="2012-02" db="EMBL/GenBank/DDBJ databases">
        <title>Complete sequence of chromosome of Singulisphaera acidiphila DSM 18658.</title>
        <authorList>
            <consortium name="US DOE Joint Genome Institute (JGI-PGF)"/>
            <person name="Lucas S."/>
            <person name="Copeland A."/>
            <person name="Lapidus A."/>
            <person name="Glavina del Rio T."/>
            <person name="Dalin E."/>
            <person name="Tice H."/>
            <person name="Bruce D."/>
            <person name="Goodwin L."/>
            <person name="Pitluck S."/>
            <person name="Peters L."/>
            <person name="Ovchinnikova G."/>
            <person name="Chertkov O."/>
            <person name="Kyrpides N."/>
            <person name="Mavromatis K."/>
            <person name="Ivanova N."/>
            <person name="Brettin T."/>
            <person name="Detter J.C."/>
            <person name="Han C."/>
            <person name="Larimer F."/>
            <person name="Land M."/>
            <person name="Hauser L."/>
            <person name="Markowitz V."/>
            <person name="Cheng J.-F."/>
            <person name="Hugenholtz P."/>
            <person name="Woyke T."/>
            <person name="Wu D."/>
            <person name="Tindall B."/>
            <person name="Pomrenke H."/>
            <person name="Brambilla E."/>
            <person name="Klenk H.-P."/>
            <person name="Eisen J.A."/>
        </authorList>
    </citation>
    <scope>NUCLEOTIDE SEQUENCE [LARGE SCALE GENOMIC DNA]</scope>
    <source>
        <strain evidence="4">ATCC BAA-1392 / DSM 18658 / VKM B-2454 / MOB10</strain>
    </source>
</reference>
<sequence length="489" mass="53158">MGTVSFFILGFACSSLAQTPDVSSKDEIESRIDRVISGLLPEGDAPKRFGPKAVLKDRMAHYHTPGVSIAVINRGRIEWARGFGVKEWGKSDPVSEQTIFQAGSISKPVFAMAVMRLVQDGKLDLDEDVNRYLKSWKVPANGLWQPRVTLRQLLSHTAGLTVHGFPGYARTETIPSVVDVLNGRPPANTKRVFVDILPGSRFRYSGGGTTVAQQLVVDVLGRPFPKIMQELVMAPLGMKSSTYEQPLPDDWADAAATGHPSRNRQVEGGWHVYPEMAAAGLWTTPSDLARVGLEVQRALKGESDRVLDSDKAVAMLTPGIDEKIGIGFFLFGKGKTVRFGHSGADEGFVATMTFSKEGGIGAVVMLNSYDGIPLLSEIERAIAREYDWPGYFPDEAPEKPETPASETLDRYVGSYVTKSKLVFTIARGGDGLLLKFSNQPPLELAAESETRFSTTAINAQVTFEKNKEGKVTGLLLEQDGTPTAAERGP</sequence>
<feature type="domain" description="Beta-lactamase-related" evidence="1">
    <location>
        <begin position="53"/>
        <end position="382"/>
    </location>
</feature>
<evidence type="ECO:0000313" key="3">
    <source>
        <dbReference type="EMBL" id="AGA30379.1"/>
    </source>
</evidence>
<accession>L0DLY8</accession>
<dbReference type="eggNOG" id="COG1680">
    <property type="taxonomic scope" value="Bacteria"/>
</dbReference>
<evidence type="ECO:0000259" key="1">
    <source>
        <dbReference type="Pfam" id="PF00144"/>
    </source>
</evidence>
<proteinExistence type="predicted"/>
<protein>
    <submittedName>
        <fullName evidence="3">Penicillin-binding protein, beta-lactamase class C</fullName>
    </submittedName>
</protein>
<dbReference type="InterPro" id="IPR050789">
    <property type="entry name" value="Diverse_Enzym_Activities"/>
</dbReference>
<dbReference type="AlphaFoldDB" id="L0DLY8"/>
<dbReference type="SUPFAM" id="SSF56601">
    <property type="entry name" value="beta-lactamase/transpeptidase-like"/>
    <property type="match status" value="1"/>
</dbReference>
<evidence type="ECO:0000259" key="2">
    <source>
        <dbReference type="Pfam" id="PF11954"/>
    </source>
</evidence>
<dbReference type="HOGENOM" id="CLU_020027_8_2_0"/>
<gene>
    <name evidence="3" type="ordered locus">Sinac_6292</name>
</gene>
<dbReference type="Pfam" id="PF11954">
    <property type="entry name" value="DUF3471"/>
    <property type="match status" value="1"/>
</dbReference>
<dbReference type="Pfam" id="PF00144">
    <property type="entry name" value="Beta-lactamase"/>
    <property type="match status" value="1"/>
</dbReference>
<name>L0DLY8_SINAD</name>
<dbReference type="InterPro" id="IPR012338">
    <property type="entry name" value="Beta-lactam/transpept-like"/>
</dbReference>